<sequence>MRAGEKRMPTKSPRPRSSVPGVSVRRPVCVCMCVVVCLAVRKGGYAKGPREDCNSDGTIHRQHSLVRFAVSCVSSFLLPRLLIHSLPLLLSLSLYLSLYFLLPRTLSSSRSCYVRVSVGLHRRLSLRSSKEAV</sequence>
<feature type="region of interest" description="Disordered" evidence="1">
    <location>
        <begin position="1"/>
        <end position="22"/>
    </location>
</feature>
<comment type="caution">
    <text evidence="3">The sequence shown here is derived from an EMBL/GenBank/DDBJ whole genome shotgun (WGS) entry which is preliminary data.</text>
</comment>
<evidence type="ECO:0000256" key="1">
    <source>
        <dbReference type="SAM" id="MobiDB-lite"/>
    </source>
</evidence>
<evidence type="ECO:0000313" key="4">
    <source>
        <dbReference type="Proteomes" id="UP000784294"/>
    </source>
</evidence>
<keyword evidence="2" id="KW-0812">Transmembrane</keyword>
<protein>
    <submittedName>
        <fullName evidence="3">Uncharacterized protein</fullName>
    </submittedName>
</protein>
<keyword evidence="2" id="KW-1133">Transmembrane helix</keyword>
<dbReference type="Proteomes" id="UP000784294">
    <property type="component" value="Unassembled WGS sequence"/>
</dbReference>
<feature type="transmembrane region" description="Helical" evidence="2">
    <location>
        <begin position="81"/>
        <end position="102"/>
    </location>
</feature>
<keyword evidence="4" id="KW-1185">Reference proteome</keyword>
<dbReference type="AlphaFoldDB" id="A0A448XQ55"/>
<evidence type="ECO:0000256" key="2">
    <source>
        <dbReference type="SAM" id="Phobius"/>
    </source>
</evidence>
<proteinExistence type="predicted"/>
<gene>
    <name evidence="3" type="ORF">PXEA_LOCUS35584</name>
</gene>
<organism evidence="3 4">
    <name type="scientific">Protopolystoma xenopodis</name>
    <dbReference type="NCBI Taxonomy" id="117903"/>
    <lineage>
        <taxon>Eukaryota</taxon>
        <taxon>Metazoa</taxon>
        <taxon>Spiralia</taxon>
        <taxon>Lophotrochozoa</taxon>
        <taxon>Platyhelminthes</taxon>
        <taxon>Monogenea</taxon>
        <taxon>Polyopisthocotylea</taxon>
        <taxon>Polystomatidea</taxon>
        <taxon>Polystomatidae</taxon>
        <taxon>Protopolystoma</taxon>
    </lineage>
</organism>
<dbReference type="EMBL" id="CAAALY010272778">
    <property type="protein sequence ID" value="VEL42144.1"/>
    <property type="molecule type" value="Genomic_DNA"/>
</dbReference>
<evidence type="ECO:0000313" key="3">
    <source>
        <dbReference type="EMBL" id="VEL42144.1"/>
    </source>
</evidence>
<reference evidence="3" key="1">
    <citation type="submission" date="2018-11" db="EMBL/GenBank/DDBJ databases">
        <authorList>
            <consortium name="Pathogen Informatics"/>
        </authorList>
    </citation>
    <scope>NUCLEOTIDE SEQUENCE</scope>
</reference>
<accession>A0A448XQ55</accession>
<keyword evidence="2" id="KW-0472">Membrane</keyword>
<name>A0A448XQ55_9PLAT</name>